<evidence type="ECO:0000256" key="1">
    <source>
        <dbReference type="SAM" id="MobiDB-lite"/>
    </source>
</evidence>
<feature type="region of interest" description="Disordered" evidence="1">
    <location>
        <begin position="1"/>
        <end position="39"/>
    </location>
</feature>
<dbReference type="Proteomes" id="UP001199206">
    <property type="component" value="Unassembled WGS sequence"/>
</dbReference>
<sequence length="115" mass="12418">MADTASQQGVVATLAQADVEQDDRPPPKRKSTTGDPDVDDLLYALDSKNDLAIEQALKRVGNSAHSAALAQQGHEHPDAKAQQEAQLCPVPGVSHCLFRLSCGKNTVVRQTFRDR</sequence>
<feature type="compositionally biased region" description="Polar residues" evidence="1">
    <location>
        <begin position="1"/>
        <end position="10"/>
    </location>
</feature>
<dbReference type="RefSeq" id="WP_029218763.1">
    <property type="nucleotide sequence ID" value="NZ_CAWLZN010000001.1"/>
</dbReference>
<reference evidence="2 3" key="1">
    <citation type="submission" date="2021-10" db="EMBL/GenBank/DDBJ databases">
        <title>Genome sequencing of Xanthomonas strains from NCPPB.</title>
        <authorList>
            <person name="Hussein R."/>
            <person name="Harrison J."/>
            <person name="Studholme D.J."/>
            <person name="Vicente J."/>
            <person name="Grant M."/>
        </authorList>
    </citation>
    <scope>NUCLEOTIDE SEQUENCE [LARGE SCALE GENOMIC DNA]</scope>
    <source>
        <strain evidence="2 3">NCPPB 101</strain>
    </source>
</reference>
<dbReference type="EMBL" id="JAJGQJ010000003">
    <property type="protein sequence ID" value="MCC4618992.1"/>
    <property type="molecule type" value="Genomic_DNA"/>
</dbReference>
<accession>A0ABS8HAB1</accession>
<protein>
    <submittedName>
        <fullName evidence="2">Uncharacterized protein</fullName>
    </submittedName>
</protein>
<comment type="caution">
    <text evidence="2">The sequence shown here is derived from an EMBL/GenBank/DDBJ whole genome shotgun (WGS) entry which is preliminary data.</text>
</comment>
<gene>
    <name evidence="2" type="ORF">LL965_02470</name>
</gene>
<evidence type="ECO:0000313" key="3">
    <source>
        <dbReference type="Proteomes" id="UP001199206"/>
    </source>
</evidence>
<name>A0ABS8HAB1_9XANT</name>
<organism evidence="2 3">
    <name type="scientific">Xanthomonas cassavae CFBP 4642</name>
    <dbReference type="NCBI Taxonomy" id="1219375"/>
    <lineage>
        <taxon>Bacteria</taxon>
        <taxon>Pseudomonadati</taxon>
        <taxon>Pseudomonadota</taxon>
        <taxon>Gammaproteobacteria</taxon>
        <taxon>Lysobacterales</taxon>
        <taxon>Lysobacteraceae</taxon>
        <taxon>Xanthomonas</taxon>
    </lineage>
</organism>
<proteinExistence type="predicted"/>
<feature type="region of interest" description="Disordered" evidence="1">
    <location>
        <begin position="62"/>
        <end position="83"/>
    </location>
</feature>
<keyword evidence="3" id="KW-1185">Reference proteome</keyword>
<evidence type="ECO:0000313" key="2">
    <source>
        <dbReference type="EMBL" id="MCC4618992.1"/>
    </source>
</evidence>